<keyword evidence="12" id="KW-1185">Reference proteome</keyword>
<keyword evidence="2" id="KW-0479">Metal-binding</keyword>
<proteinExistence type="predicted"/>
<dbReference type="EMBL" id="VYZN01000031">
    <property type="protein sequence ID" value="KAE9533791.1"/>
    <property type="molecule type" value="Genomic_DNA"/>
</dbReference>
<name>A0A6G0TJ12_APHGL</name>
<evidence type="ECO:0000313" key="11">
    <source>
        <dbReference type="EMBL" id="KAE9533791.1"/>
    </source>
</evidence>
<dbReference type="GO" id="GO:0003714">
    <property type="term" value="F:transcription corepressor activity"/>
    <property type="evidence" value="ECO:0007669"/>
    <property type="project" value="TreeGrafter"/>
</dbReference>
<keyword evidence="8" id="KW-0539">Nucleus</keyword>
<dbReference type="PANTHER" id="PTHR16089:SF28">
    <property type="entry name" value="REST COREPRESSOR"/>
    <property type="match status" value="1"/>
</dbReference>
<comment type="caution">
    <text evidence="11">The sequence shown here is derived from an EMBL/GenBank/DDBJ whole genome shotgun (WGS) entry which is preliminary data.</text>
</comment>
<evidence type="ECO:0000256" key="6">
    <source>
        <dbReference type="ARBA" id="ARBA00023125"/>
    </source>
</evidence>
<dbReference type="OrthoDB" id="10064338at2759"/>
<dbReference type="InterPro" id="IPR000949">
    <property type="entry name" value="ELM2_dom"/>
</dbReference>
<evidence type="ECO:0000256" key="2">
    <source>
        <dbReference type="ARBA" id="ARBA00022723"/>
    </source>
</evidence>
<dbReference type="GO" id="GO:0006357">
    <property type="term" value="P:regulation of transcription by RNA polymerase II"/>
    <property type="evidence" value="ECO:0007669"/>
    <property type="project" value="TreeGrafter"/>
</dbReference>
<organism evidence="11 12">
    <name type="scientific">Aphis glycines</name>
    <name type="common">Soybean aphid</name>
    <dbReference type="NCBI Taxonomy" id="307491"/>
    <lineage>
        <taxon>Eukaryota</taxon>
        <taxon>Metazoa</taxon>
        <taxon>Ecdysozoa</taxon>
        <taxon>Arthropoda</taxon>
        <taxon>Hexapoda</taxon>
        <taxon>Insecta</taxon>
        <taxon>Pterygota</taxon>
        <taxon>Neoptera</taxon>
        <taxon>Paraneoptera</taxon>
        <taxon>Hemiptera</taxon>
        <taxon>Sternorrhyncha</taxon>
        <taxon>Aphidomorpha</taxon>
        <taxon>Aphidoidea</taxon>
        <taxon>Aphididae</taxon>
        <taxon>Aphidini</taxon>
        <taxon>Aphis</taxon>
        <taxon>Aphis</taxon>
    </lineage>
</organism>
<evidence type="ECO:0000259" key="10">
    <source>
        <dbReference type="PROSITE" id="PS51293"/>
    </source>
</evidence>
<keyword evidence="3" id="KW-0863">Zinc-finger</keyword>
<protein>
    <recommendedName>
        <fullName evidence="13">SANT domain-containing protein</fullName>
    </recommendedName>
</protein>
<gene>
    <name evidence="11" type="ORF">AGLY_008870</name>
</gene>
<keyword evidence="5" id="KW-0805">Transcription regulation</keyword>
<evidence type="ECO:0008006" key="13">
    <source>
        <dbReference type="Google" id="ProtNLM"/>
    </source>
</evidence>
<dbReference type="FunFam" id="1.10.10.60:FF:000012">
    <property type="entry name" value="Metastasis-associated 1 family, member 3"/>
    <property type="match status" value="1"/>
</dbReference>
<dbReference type="Proteomes" id="UP000475862">
    <property type="component" value="Unassembled WGS sequence"/>
</dbReference>
<evidence type="ECO:0000256" key="1">
    <source>
        <dbReference type="ARBA" id="ARBA00004123"/>
    </source>
</evidence>
<dbReference type="PANTHER" id="PTHR16089">
    <property type="entry name" value="REST COREPRESSOR COREST PROTEIN-RELATED"/>
    <property type="match status" value="1"/>
</dbReference>
<dbReference type="Gene3D" id="1.10.10.60">
    <property type="entry name" value="Homeodomain-like"/>
    <property type="match status" value="1"/>
</dbReference>
<feature type="domain" description="ELM2" evidence="9">
    <location>
        <begin position="1"/>
        <end position="106"/>
    </location>
</feature>
<keyword evidence="7" id="KW-0804">Transcription</keyword>
<dbReference type="GO" id="GO:0005667">
    <property type="term" value="C:transcription regulator complex"/>
    <property type="evidence" value="ECO:0007669"/>
    <property type="project" value="TreeGrafter"/>
</dbReference>
<dbReference type="GO" id="GO:0003677">
    <property type="term" value="F:DNA binding"/>
    <property type="evidence" value="ECO:0007669"/>
    <property type="project" value="UniProtKB-KW"/>
</dbReference>
<dbReference type="SUPFAM" id="SSF46689">
    <property type="entry name" value="Homeodomain-like"/>
    <property type="match status" value="1"/>
</dbReference>
<dbReference type="AlphaFoldDB" id="A0A6G0TJ12"/>
<dbReference type="PROSITE" id="PS51293">
    <property type="entry name" value="SANT"/>
    <property type="match status" value="1"/>
</dbReference>
<feature type="domain" description="SANT" evidence="10">
    <location>
        <begin position="110"/>
        <end position="157"/>
    </location>
</feature>
<dbReference type="GO" id="GO:0008270">
    <property type="term" value="F:zinc ion binding"/>
    <property type="evidence" value="ECO:0007669"/>
    <property type="project" value="UniProtKB-KW"/>
</dbReference>
<comment type="subcellular location">
    <subcellularLocation>
        <location evidence="1">Nucleus</location>
    </subcellularLocation>
</comment>
<evidence type="ECO:0000256" key="5">
    <source>
        <dbReference type="ARBA" id="ARBA00023015"/>
    </source>
</evidence>
<dbReference type="InterPro" id="IPR009057">
    <property type="entry name" value="Homeodomain-like_sf"/>
</dbReference>
<reference evidence="11 12" key="1">
    <citation type="submission" date="2019-08" db="EMBL/GenBank/DDBJ databases">
        <title>The genome of the soybean aphid Biotype 1, its phylome, world population structure and adaptation to the North American continent.</title>
        <authorList>
            <person name="Giordano R."/>
            <person name="Donthu R.K."/>
            <person name="Hernandez A.G."/>
            <person name="Wright C.L."/>
            <person name="Zimin A.V."/>
        </authorList>
    </citation>
    <scope>NUCLEOTIDE SEQUENCE [LARGE SCALE GENOMIC DNA]</scope>
    <source>
        <tissue evidence="11">Whole aphids</tissue>
    </source>
</reference>
<sequence>MDGLCLSSVENGPGWPVCVPQNDTYKLEWDLITKLTFQSYTQKSIRNVINHYQFGYHQTILQRMIIIDYFFLSKTKYGYNTEQSLGLLFHNNFNLSKAFKDLPNYTRIINWSNFEKHNFEIAFLKFGKNFEQIRKQIPNKPLKEIIGYYYLQKHKENALYTIMVEDSINKLKPWCKRHQKVNCGTSNLAKLNNEDSDDMIIKKYCSFCGVLCMDYHQTLSPICEQCYSYIRKMQESGDRLILCLPCPDKFHWMLAHKKCLSPQDMYNYQHILKFIGQGETNDEEIHTAVRTRSSYKKKKEKKNKFYKYAKCYESISTITNNCIFPQCNSAGILCPIPDITSSKNILVTDGICVVKFGKLAYHHVALCFQPLWHCWLLTTNKGALTILDKIELFI</sequence>
<dbReference type="GO" id="GO:0000118">
    <property type="term" value="C:histone deacetylase complex"/>
    <property type="evidence" value="ECO:0007669"/>
    <property type="project" value="TreeGrafter"/>
</dbReference>
<evidence type="ECO:0000259" key="9">
    <source>
        <dbReference type="PROSITE" id="PS51156"/>
    </source>
</evidence>
<evidence type="ECO:0000256" key="8">
    <source>
        <dbReference type="ARBA" id="ARBA00023242"/>
    </source>
</evidence>
<keyword evidence="4" id="KW-0862">Zinc</keyword>
<evidence type="ECO:0000313" key="12">
    <source>
        <dbReference type="Proteomes" id="UP000475862"/>
    </source>
</evidence>
<evidence type="ECO:0000256" key="7">
    <source>
        <dbReference type="ARBA" id="ARBA00023163"/>
    </source>
</evidence>
<evidence type="ECO:0000256" key="3">
    <source>
        <dbReference type="ARBA" id="ARBA00022771"/>
    </source>
</evidence>
<dbReference type="PROSITE" id="PS51156">
    <property type="entry name" value="ELM2"/>
    <property type="match status" value="1"/>
</dbReference>
<keyword evidence="6" id="KW-0238">DNA-binding</keyword>
<evidence type="ECO:0000256" key="4">
    <source>
        <dbReference type="ARBA" id="ARBA00022833"/>
    </source>
</evidence>
<dbReference type="InterPro" id="IPR051066">
    <property type="entry name" value="Trans_reg/Corepressor"/>
</dbReference>
<dbReference type="InterPro" id="IPR017884">
    <property type="entry name" value="SANT_dom"/>
</dbReference>
<accession>A0A6G0TJ12</accession>